<comment type="caution">
    <text evidence="1">The sequence shown here is derived from an EMBL/GenBank/DDBJ whole genome shotgun (WGS) entry which is preliminary data.</text>
</comment>
<name>A0ACC3BFD8_9EURO</name>
<organism evidence="1 2">
    <name type="scientific">Aspergillus melleus</name>
    <dbReference type="NCBI Taxonomy" id="138277"/>
    <lineage>
        <taxon>Eukaryota</taxon>
        <taxon>Fungi</taxon>
        <taxon>Dikarya</taxon>
        <taxon>Ascomycota</taxon>
        <taxon>Pezizomycotina</taxon>
        <taxon>Eurotiomycetes</taxon>
        <taxon>Eurotiomycetidae</taxon>
        <taxon>Eurotiales</taxon>
        <taxon>Aspergillaceae</taxon>
        <taxon>Aspergillus</taxon>
        <taxon>Aspergillus subgen. Circumdati</taxon>
    </lineage>
</organism>
<accession>A0ACC3BFD8</accession>
<dbReference type="Proteomes" id="UP001177260">
    <property type="component" value="Unassembled WGS sequence"/>
</dbReference>
<reference evidence="1 2" key="1">
    <citation type="journal article" date="2023" name="ACS Omega">
        <title>Identification of the Neoaspergillic Acid Biosynthesis Gene Cluster by Establishing an In Vitro CRISPR-Ribonucleoprotein Genetic System in Aspergillus melleus.</title>
        <authorList>
            <person name="Yuan B."/>
            <person name="Grau M.F."/>
            <person name="Murata R.M."/>
            <person name="Torok T."/>
            <person name="Venkateswaran K."/>
            <person name="Stajich J.E."/>
            <person name="Wang C.C.C."/>
        </authorList>
    </citation>
    <scope>NUCLEOTIDE SEQUENCE [LARGE SCALE GENOMIC DNA]</scope>
    <source>
        <strain evidence="1 2">IMV 1140</strain>
    </source>
</reference>
<evidence type="ECO:0000313" key="1">
    <source>
        <dbReference type="EMBL" id="KAK1149305.1"/>
    </source>
</evidence>
<gene>
    <name evidence="1" type="ORF">N8T08_006527</name>
</gene>
<sequence length="59" mass="6669">MPHFTNEPEPQPQPNPSTSTTQSTGSNTEYTNAPDNSGDQQPLSKEEADRLYEERMEEE</sequence>
<keyword evidence="2" id="KW-1185">Reference proteome</keyword>
<proteinExistence type="predicted"/>
<protein>
    <submittedName>
        <fullName evidence="1">Uncharacterized protein</fullName>
    </submittedName>
</protein>
<dbReference type="EMBL" id="JAOPJF010000004">
    <property type="protein sequence ID" value="KAK1149305.1"/>
    <property type="molecule type" value="Genomic_DNA"/>
</dbReference>
<evidence type="ECO:0000313" key="2">
    <source>
        <dbReference type="Proteomes" id="UP001177260"/>
    </source>
</evidence>